<dbReference type="Proteomes" id="UP001219568">
    <property type="component" value="Unassembled WGS sequence"/>
</dbReference>
<dbReference type="GO" id="GO:0072330">
    <property type="term" value="P:monocarboxylic acid biosynthetic process"/>
    <property type="evidence" value="ECO:0007669"/>
    <property type="project" value="UniProtKB-ARBA"/>
</dbReference>
<keyword evidence="1" id="KW-0802">TPR repeat</keyword>
<reference evidence="4" key="1">
    <citation type="journal article" date="2023" name="IMA Fungus">
        <title>Comparative genomic study of the Penicillium genus elucidates a diverse pangenome and 15 lateral gene transfer events.</title>
        <authorList>
            <person name="Petersen C."/>
            <person name="Sorensen T."/>
            <person name="Nielsen M.R."/>
            <person name="Sondergaard T.E."/>
            <person name="Sorensen J.L."/>
            <person name="Fitzpatrick D.A."/>
            <person name="Frisvad J.C."/>
            <person name="Nielsen K.L."/>
        </authorList>
    </citation>
    <scope>NUCLEOTIDE SEQUENCE</scope>
    <source>
        <strain evidence="4">IBT 15450</strain>
    </source>
</reference>
<name>A0AAD6IDW0_PENCN</name>
<dbReference type="Gene3D" id="1.25.40.10">
    <property type="entry name" value="Tetratricopeptide repeat domain"/>
    <property type="match status" value="2"/>
</dbReference>
<feature type="repeat" description="TPR" evidence="1">
    <location>
        <begin position="832"/>
        <end position="865"/>
    </location>
</feature>
<dbReference type="GO" id="GO:0043531">
    <property type="term" value="F:ADP binding"/>
    <property type="evidence" value="ECO:0007669"/>
    <property type="project" value="InterPro"/>
</dbReference>
<keyword evidence="5" id="KW-1185">Reference proteome</keyword>
<feature type="domain" description="NB-ARC" evidence="2">
    <location>
        <begin position="396"/>
        <end position="529"/>
    </location>
</feature>
<gene>
    <name evidence="4" type="ORF">N7460_004524</name>
</gene>
<dbReference type="InterPro" id="IPR011990">
    <property type="entry name" value="TPR-like_helical_dom_sf"/>
</dbReference>
<evidence type="ECO:0008006" key="6">
    <source>
        <dbReference type="Google" id="ProtNLM"/>
    </source>
</evidence>
<organism evidence="4 5">
    <name type="scientific">Penicillium canescens</name>
    <dbReference type="NCBI Taxonomy" id="5083"/>
    <lineage>
        <taxon>Eukaryota</taxon>
        <taxon>Fungi</taxon>
        <taxon>Dikarya</taxon>
        <taxon>Ascomycota</taxon>
        <taxon>Pezizomycotina</taxon>
        <taxon>Eurotiomycetes</taxon>
        <taxon>Eurotiomycetidae</taxon>
        <taxon>Eurotiales</taxon>
        <taxon>Aspergillaceae</taxon>
        <taxon>Penicillium</taxon>
    </lineage>
</organism>
<dbReference type="SUPFAM" id="SSF53474">
    <property type="entry name" value="alpha/beta-Hydrolases"/>
    <property type="match status" value="1"/>
</dbReference>
<proteinExistence type="predicted"/>
<dbReference type="AlphaFoldDB" id="A0AAD6IDW0"/>
<dbReference type="GO" id="GO:0017000">
    <property type="term" value="P:antibiotic biosynthetic process"/>
    <property type="evidence" value="ECO:0007669"/>
    <property type="project" value="UniProtKB-ARBA"/>
</dbReference>
<dbReference type="Gene3D" id="3.40.50.300">
    <property type="entry name" value="P-loop containing nucleotide triphosphate hydrolases"/>
    <property type="match status" value="1"/>
</dbReference>
<sequence>MESFGALRLEGSLLDSFVGRVNSKGRHDLNVVLVANPGRTAVEWSAEERSWPLRTIPGITPHARIMEFTYDMSLNQSFSWSRFIELGGILVDCLVQKDQEVKLRGQPLIFICHGLGGTIVKRTISILNERFYDPSLSGFLKAVSGLVFLGTPHPTFIKEPAQNRLDNILSSISRLSKKTLENIAKEAATVCNVSLKFEEVYFRHSIITAYEGQPTKFRIGSLASSRKETLVNRALAATSMSFERLIEVDADHMKICNVVSGTQIFDEVVSLIRLAIERAQKSILEKREGLDPKWNADDLWGSTPAASQVNALEIDQNRSVQASPMGATAGSSEIDFELLPAKSRTMSTAQSLKIPCYILGQQSAPGSCHGRESILKTLDETLLPDSPSPITLPQTGLKTFALCGMGGIGKTQVAREFAWSRKLHFDAVFWVNADNESKLAEGFNLIALELGLTDSVDAGSMAISRDRVLGWLIQPSKYRGVAESENLHPAAHVHCKYLLIFDNADRPELLAEYWPAAGSGSVLITSRDPLAKSYIYSTSGTDLEPLTTDAAAQYLRLITGYETKEDVDHSIHLAERLGGLPLALVQVAGILRRRDLSFKEFVTHYEDPSFLTDIHKTTIRGFQGDYTSTLFDVWAFEHLQPTTVCLLNLIAFMDPDSIYESIFVGFDASDKVIQDSARARMQDGCVKACLEMMLDVLAAAWPSDNLAFGHETGLWKACSKVLPHIERLMDISPKVRFIEDKPEKKAKFGRLLVKAGWFHFQKGNYEQSMPFFETAERLCQKKDIETSKVLADSHFGISAASTWLKDYERAQFHCGENLKFRLTMPNDHTPLAIAYSEFAAYYLAVGKYEEAAQSAMKAIETYDNVEEIQNNTYYAMFPAIYAGFANIYLGRLETADRLLVPCLAWQEKRWGLMNTVSFRTGLTMYALGNLRAAQHQWVESHELHKNAYLQYCSTIGNNHPHTASALVKLSDHYVMRNELAAAE</sequence>
<dbReference type="PANTHER" id="PTHR35205:SF1">
    <property type="entry name" value="ZU5 DOMAIN-CONTAINING PROTEIN"/>
    <property type="match status" value="1"/>
</dbReference>
<evidence type="ECO:0000259" key="3">
    <source>
        <dbReference type="Pfam" id="PF25000"/>
    </source>
</evidence>
<dbReference type="PANTHER" id="PTHR35205">
    <property type="entry name" value="NB-ARC AND TPR DOMAIN PROTEIN"/>
    <property type="match status" value="1"/>
</dbReference>
<dbReference type="InterPro" id="IPR029058">
    <property type="entry name" value="AB_hydrolase_fold"/>
</dbReference>
<dbReference type="InterPro" id="IPR027417">
    <property type="entry name" value="P-loop_NTPase"/>
</dbReference>
<reference evidence="4" key="2">
    <citation type="submission" date="2023-01" db="EMBL/GenBank/DDBJ databases">
        <authorList>
            <person name="Petersen C."/>
        </authorList>
    </citation>
    <scope>NUCLEOTIDE SEQUENCE</scope>
    <source>
        <strain evidence="4">IBT 15450</strain>
    </source>
</reference>
<feature type="domain" description="DUF7779" evidence="3">
    <location>
        <begin position="634"/>
        <end position="665"/>
    </location>
</feature>
<dbReference type="SUPFAM" id="SSF48452">
    <property type="entry name" value="TPR-like"/>
    <property type="match status" value="2"/>
</dbReference>
<evidence type="ECO:0000259" key="2">
    <source>
        <dbReference type="Pfam" id="PF00931"/>
    </source>
</evidence>
<dbReference type="InterPro" id="IPR056681">
    <property type="entry name" value="DUF7779"/>
</dbReference>
<dbReference type="Pfam" id="PF25000">
    <property type="entry name" value="DUF7779"/>
    <property type="match status" value="1"/>
</dbReference>
<dbReference type="SMART" id="SM00028">
    <property type="entry name" value="TPR"/>
    <property type="match status" value="2"/>
</dbReference>
<evidence type="ECO:0000313" key="5">
    <source>
        <dbReference type="Proteomes" id="UP001219568"/>
    </source>
</evidence>
<dbReference type="SUPFAM" id="SSF52540">
    <property type="entry name" value="P-loop containing nucleoside triphosphate hydrolases"/>
    <property type="match status" value="1"/>
</dbReference>
<comment type="caution">
    <text evidence="4">The sequence shown here is derived from an EMBL/GenBank/DDBJ whole genome shotgun (WGS) entry which is preliminary data.</text>
</comment>
<accession>A0AAD6IDW0</accession>
<dbReference type="InterPro" id="IPR019734">
    <property type="entry name" value="TPR_rpt"/>
</dbReference>
<evidence type="ECO:0000313" key="4">
    <source>
        <dbReference type="EMBL" id="KAJ6043169.1"/>
    </source>
</evidence>
<dbReference type="PROSITE" id="PS50005">
    <property type="entry name" value="TPR"/>
    <property type="match status" value="1"/>
</dbReference>
<dbReference type="InterPro" id="IPR002182">
    <property type="entry name" value="NB-ARC"/>
</dbReference>
<dbReference type="Pfam" id="PF00931">
    <property type="entry name" value="NB-ARC"/>
    <property type="match status" value="1"/>
</dbReference>
<protein>
    <recommendedName>
        <fullName evidence="6">NB-ARC domain-containing protein</fullName>
    </recommendedName>
</protein>
<evidence type="ECO:0000256" key="1">
    <source>
        <dbReference type="PROSITE-ProRule" id="PRU00339"/>
    </source>
</evidence>
<dbReference type="EMBL" id="JAQJZL010000004">
    <property type="protein sequence ID" value="KAJ6043169.1"/>
    <property type="molecule type" value="Genomic_DNA"/>
</dbReference>